<evidence type="ECO:0000313" key="2">
    <source>
        <dbReference type="Proteomes" id="UP000218542"/>
    </source>
</evidence>
<name>A0A286U074_9BACT</name>
<gene>
    <name evidence="1" type="ORF">SCALIN_C24_0048</name>
</gene>
<dbReference type="RefSeq" id="WP_096894938.1">
    <property type="nucleotide sequence ID" value="NZ_BAOS01000024.1"/>
</dbReference>
<protein>
    <submittedName>
        <fullName evidence="1">Glucosamine 6-phosphate synthetase</fullName>
    </submittedName>
</protein>
<keyword evidence="2" id="KW-1185">Reference proteome</keyword>
<dbReference type="Proteomes" id="UP000218542">
    <property type="component" value="Unassembled WGS sequence"/>
</dbReference>
<organism evidence="1 2">
    <name type="scientific">Candidatus Scalindua japonica</name>
    <dbReference type="NCBI Taxonomy" id="1284222"/>
    <lineage>
        <taxon>Bacteria</taxon>
        <taxon>Pseudomonadati</taxon>
        <taxon>Planctomycetota</taxon>
        <taxon>Candidatus Brocadiia</taxon>
        <taxon>Candidatus Brocadiales</taxon>
        <taxon>Candidatus Scalinduaceae</taxon>
        <taxon>Candidatus Scalindua</taxon>
    </lineage>
</organism>
<comment type="caution">
    <text evidence="1">The sequence shown here is derived from an EMBL/GenBank/DDBJ whole genome shotgun (WGS) entry which is preliminary data.</text>
</comment>
<sequence>MARAKKKLNIHDALSKIQECISLLPGEDDKQRISKDIHDIITELNTLKNNIYLLPDESEKHQLSQAVHTLISFLDSLNDKPHLADTIFPKVKKAGKAKISTVNFDDLRKHLEELPTDQLMSELSKHKKNTLLELCSKLNITTSSRQTKDILIDKIFKLGFANRRGYDLLSNRQS</sequence>
<proteinExistence type="predicted"/>
<dbReference type="AlphaFoldDB" id="A0A286U074"/>
<evidence type="ECO:0000313" key="1">
    <source>
        <dbReference type="EMBL" id="GAX61549.1"/>
    </source>
</evidence>
<accession>A0A286U074</accession>
<reference evidence="2" key="1">
    <citation type="journal article" date="2017" name="Environ. Microbiol. Rep.">
        <title>Genetic Diversity of Marine Anaerobic Ammonium-Oxidizing Bacteria as Revealed by Genomic and Proteomic Analyses of 'Candidatus Scalindua japonica'.</title>
        <authorList>
            <person name="Oshiki M."/>
            <person name="Mizuto K."/>
            <person name="Kimura Z."/>
            <person name="Kindaichi T."/>
            <person name="Satoh H."/>
            <person name="Okabe S."/>
        </authorList>
    </citation>
    <scope>NUCLEOTIDE SEQUENCE [LARGE SCALE GENOMIC DNA]</scope>
    <source>
        <strain evidence="2">husup-a2</strain>
    </source>
</reference>
<dbReference type="OrthoDB" id="270547at2"/>
<dbReference type="EMBL" id="BAOS01000024">
    <property type="protein sequence ID" value="GAX61549.1"/>
    <property type="molecule type" value="Genomic_DNA"/>
</dbReference>